<keyword evidence="2" id="KW-1185">Reference proteome</keyword>
<dbReference type="Proteomes" id="UP001055811">
    <property type="component" value="Linkage Group LG07"/>
</dbReference>
<evidence type="ECO:0000313" key="1">
    <source>
        <dbReference type="EMBL" id="KAI3709213.1"/>
    </source>
</evidence>
<proteinExistence type="predicted"/>
<reference evidence="2" key="1">
    <citation type="journal article" date="2022" name="Mol. Ecol. Resour.">
        <title>The genomes of chicory, endive, great burdock and yacon provide insights into Asteraceae palaeo-polyploidization history and plant inulin production.</title>
        <authorList>
            <person name="Fan W."/>
            <person name="Wang S."/>
            <person name="Wang H."/>
            <person name="Wang A."/>
            <person name="Jiang F."/>
            <person name="Liu H."/>
            <person name="Zhao H."/>
            <person name="Xu D."/>
            <person name="Zhang Y."/>
        </authorList>
    </citation>
    <scope>NUCLEOTIDE SEQUENCE [LARGE SCALE GENOMIC DNA]</scope>
    <source>
        <strain evidence="2">cv. Punajuju</strain>
    </source>
</reference>
<sequence length="118" mass="13433">MRDCFHDDVSYPSTFCLRMSEEFAQGYPSDEEWHGYINNNDRVLLKVNRYSAPTSAGAECLDPDCTWVEQCLSVCKLAPYIDDLHAYSYTSPHYITSSSPSLQFSRYSSLLPASNLKL</sequence>
<evidence type="ECO:0000313" key="2">
    <source>
        <dbReference type="Proteomes" id="UP001055811"/>
    </source>
</evidence>
<accession>A0ACB9AH95</accession>
<dbReference type="EMBL" id="CM042015">
    <property type="protein sequence ID" value="KAI3709213.1"/>
    <property type="molecule type" value="Genomic_DNA"/>
</dbReference>
<reference evidence="1 2" key="2">
    <citation type="journal article" date="2022" name="Mol. Ecol. Resour.">
        <title>The genomes of chicory, endive, great burdock and yacon provide insights into Asteraceae paleo-polyploidization history and plant inulin production.</title>
        <authorList>
            <person name="Fan W."/>
            <person name="Wang S."/>
            <person name="Wang H."/>
            <person name="Wang A."/>
            <person name="Jiang F."/>
            <person name="Liu H."/>
            <person name="Zhao H."/>
            <person name="Xu D."/>
            <person name="Zhang Y."/>
        </authorList>
    </citation>
    <scope>NUCLEOTIDE SEQUENCE [LARGE SCALE GENOMIC DNA]</scope>
    <source>
        <strain evidence="2">cv. Punajuju</strain>
        <tissue evidence="1">Leaves</tissue>
    </source>
</reference>
<comment type="caution">
    <text evidence="1">The sequence shown here is derived from an EMBL/GenBank/DDBJ whole genome shotgun (WGS) entry which is preliminary data.</text>
</comment>
<organism evidence="1 2">
    <name type="scientific">Cichorium intybus</name>
    <name type="common">Chicory</name>
    <dbReference type="NCBI Taxonomy" id="13427"/>
    <lineage>
        <taxon>Eukaryota</taxon>
        <taxon>Viridiplantae</taxon>
        <taxon>Streptophyta</taxon>
        <taxon>Embryophyta</taxon>
        <taxon>Tracheophyta</taxon>
        <taxon>Spermatophyta</taxon>
        <taxon>Magnoliopsida</taxon>
        <taxon>eudicotyledons</taxon>
        <taxon>Gunneridae</taxon>
        <taxon>Pentapetalae</taxon>
        <taxon>asterids</taxon>
        <taxon>campanulids</taxon>
        <taxon>Asterales</taxon>
        <taxon>Asteraceae</taxon>
        <taxon>Cichorioideae</taxon>
        <taxon>Cichorieae</taxon>
        <taxon>Cichoriinae</taxon>
        <taxon>Cichorium</taxon>
    </lineage>
</organism>
<protein>
    <submittedName>
        <fullName evidence="1">Uncharacterized protein</fullName>
    </submittedName>
</protein>
<gene>
    <name evidence="1" type="ORF">L2E82_38972</name>
</gene>
<name>A0ACB9AH95_CICIN</name>